<protein>
    <submittedName>
        <fullName evidence="1">Uncharacterized protein</fullName>
    </submittedName>
</protein>
<dbReference type="AlphaFoldDB" id="A0AAN6GHX8"/>
<gene>
    <name evidence="1" type="ORF">OC842_002464</name>
</gene>
<dbReference type="EMBL" id="JAPDMQ010000105">
    <property type="protein sequence ID" value="KAK0534987.1"/>
    <property type="molecule type" value="Genomic_DNA"/>
</dbReference>
<evidence type="ECO:0000313" key="2">
    <source>
        <dbReference type="Proteomes" id="UP001176521"/>
    </source>
</evidence>
<dbReference type="Proteomes" id="UP001176521">
    <property type="component" value="Unassembled WGS sequence"/>
</dbReference>
<proteinExistence type="predicted"/>
<comment type="caution">
    <text evidence="1">The sequence shown here is derived from an EMBL/GenBank/DDBJ whole genome shotgun (WGS) entry which is preliminary data.</text>
</comment>
<evidence type="ECO:0000313" key="1">
    <source>
        <dbReference type="EMBL" id="KAK0534987.1"/>
    </source>
</evidence>
<organism evidence="1 2">
    <name type="scientific">Tilletia horrida</name>
    <dbReference type="NCBI Taxonomy" id="155126"/>
    <lineage>
        <taxon>Eukaryota</taxon>
        <taxon>Fungi</taxon>
        <taxon>Dikarya</taxon>
        <taxon>Basidiomycota</taxon>
        <taxon>Ustilaginomycotina</taxon>
        <taxon>Exobasidiomycetes</taxon>
        <taxon>Tilletiales</taxon>
        <taxon>Tilletiaceae</taxon>
        <taxon>Tilletia</taxon>
    </lineage>
</organism>
<keyword evidence="2" id="KW-1185">Reference proteome</keyword>
<sequence length="1002" mass="110665">MDERDDSDASSITSDLDAPTSVTLFCIDDEHLLWPDPAPIRSQVQKLRLAINKHDQLILGGIDAVKSFAGCAFRHKYLQHEATALCARVLAFFQEVVDAGFTSAASGTLSPIMPGTVASFVLNEIITEVNNISDTLWGYVGRLGRNKLKPHERPQVRTSLAMGLIRIKQTLRDSKLCLGLLSKAHRIAFKDSLSPHRHPFSYPALQRLFYAYMGRLYEESQIWTESRTAFPKGRFFSQLFGFLRELNVEHEGTSGVTGLSALAKEASESGHEDAAAEDGDTELAGVAIGGTGNDGHELNPDKYIAILHEELDPRQMAFSNSGQIEAWRETTVHITAAAWDLLNRDRDILHKRNGHHLLALLLIETCKTENFEIAANLAELLAVHYRFSLTVNPQPANRLKLCMALGALATVHSQDLDRKVAAIHAVEEARRAFSSLEQHLSIFKFRAISGRLHLAYALALVGKHKSPSGYEVRALCVARKALRSSVAATVDLRAALEHSGGDELLRATLGHAFEAGAEIGLLLLHELHGQQIVHSRCGSRLKSSPAQRQLRLRDADAFDWSPMPRAHCVEANSVLERAYIHAKMDDYSLGTLKDFAKMIQEAIAIFVDLSMANLRMHVPALTAALEFQACLVDRWPAQAVDAYRGVILMYERMAPDFPNFHSAKLGSSYRELAGILRSQGEVFETCVVLGNALRHGENVDCWRGRQGAPAVHAARALSFAQMEQYDDALQEAANAQNTINAELSLTHPEDEALEGRTVKAFALWMKGEPELGIQELQAVMGRSMAREEEERRHVRAYRREDDPTWLLCLAWMGAMKSAAGGVEAAKRGGEDGRLAIEHLRKLFRLKYHLINPAPQSDDRNAELKLKAIRALDRDALMPLEVLYPHALVLYAGSLVQLGARPESTRVLGLALLMYAAFPSARRDGSSLKTALEMRDQMFSDGEQVSVDGWGEELQADSRFPALLEGEGLAVDPAFSGFFKHMGCGKEPPTIHGIGDASRIVPE</sequence>
<name>A0AAN6GHX8_9BASI</name>
<reference evidence="1" key="1">
    <citation type="journal article" date="2023" name="PhytoFront">
        <title>Draft Genome Resources of Seven Strains of Tilletia horrida, Causal Agent of Kernel Smut of Rice.</title>
        <authorList>
            <person name="Khanal S."/>
            <person name="Antony Babu S."/>
            <person name="Zhou X.G."/>
        </authorList>
    </citation>
    <scope>NUCLEOTIDE SEQUENCE</scope>
    <source>
        <strain evidence="1">TX3</strain>
    </source>
</reference>
<accession>A0AAN6GHX8</accession>